<evidence type="ECO:0000313" key="2">
    <source>
        <dbReference type="Proteomes" id="UP000260823"/>
    </source>
</evidence>
<dbReference type="InterPro" id="IPR010287">
    <property type="entry name" value="DUF892_YciF-like"/>
</dbReference>
<dbReference type="InterPro" id="IPR012347">
    <property type="entry name" value="Ferritin-like"/>
</dbReference>
<accession>A0A3E2NXT9</accession>
<dbReference type="EMBL" id="QWDE01000001">
    <property type="protein sequence ID" value="RFZ85835.1"/>
    <property type="molecule type" value="Genomic_DNA"/>
</dbReference>
<proteinExistence type="predicted"/>
<keyword evidence="2" id="KW-1185">Reference proteome</keyword>
<dbReference type="Proteomes" id="UP000260823">
    <property type="component" value="Unassembled WGS sequence"/>
</dbReference>
<evidence type="ECO:0000313" key="1">
    <source>
        <dbReference type="EMBL" id="RFZ85835.1"/>
    </source>
</evidence>
<gene>
    <name evidence="1" type="ORF">DYU05_09655</name>
</gene>
<reference evidence="1 2" key="1">
    <citation type="submission" date="2018-08" db="EMBL/GenBank/DDBJ databases">
        <title>Mucilaginibacter terrae sp. nov., isolated from manganese diggings.</title>
        <authorList>
            <person name="Huang Y."/>
            <person name="Zhou Z."/>
        </authorList>
    </citation>
    <scope>NUCLEOTIDE SEQUENCE [LARGE SCALE GENOMIC DNA]</scope>
    <source>
        <strain evidence="1 2">ZH6</strain>
    </source>
</reference>
<dbReference type="AlphaFoldDB" id="A0A3E2NXT9"/>
<dbReference type="Gene3D" id="1.20.1260.10">
    <property type="match status" value="1"/>
</dbReference>
<dbReference type="PANTHER" id="PTHR30565">
    <property type="entry name" value="PROTEIN YCIF"/>
    <property type="match status" value="1"/>
</dbReference>
<dbReference type="PANTHER" id="PTHR30565:SF9">
    <property type="entry name" value="PROTEIN YCIF"/>
    <property type="match status" value="1"/>
</dbReference>
<dbReference type="InterPro" id="IPR009078">
    <property type="entry name" value="Ferritin-like_SF"/>
</dbReference>
<dbReference type="RefSeq" id="WP_117382731.1">
    <property type="nucleotide sequence ID" value="NZ_QWDE01000001.1"/>
</dbReference>
<dbReference type="OrthoDB" id="954235at2"/>
<sequence>MSNDTNKPEPRKKISLGSKKLRGFFLSHLDKIYSAKAHLVNHLPTIKEEAHFADLKIAVRETIEDVERQMARMEVIYELLDSSPNNANCGGLAGLVDDAFEDIKKHAKENELRDMSIVFYLQNIESLEMASFQVLQMAAVKLRNKQIKQLLRENYDEAKADRTLLLLIGSKYIVSSTGS</sequence>
<dbReference type="InterPro" id="IPR047114">
    <property type="entry name" value="YciF"/>
</dbReference>
<dbReference type="Pfam" id="PF05974">
    <property type="entry name" value="DUF892"/>
    <property type="match status" value="1"/>
</dbReference>
<comment type="caution">
    <text evidence="1">The sequence shown here is derived from an EMBL/GenBank/DDBJ whole genome shotgun (WGS) entry which is preliminary data.</text>
</comment>
<name>A0A3E2NXT9_9SPHI</name>
<protein>
    <submittedName>
        <fullName evidence="1">DUF892 family protein</fullName>
    </submittedName>
</protein>
<dbReference type="SUPFAM" id="SSF47240">
    <property type="entry name" value="Ferritin-like"/>
    <property type="match status" value="1"/>
</dbReference>
<organism evidence="1 2">
    <name type="scientific">Mucilaginibacter terrenus</name>
    <dbReference type="NCBI Taxonomy" id="2482727"/>
    <lineage>
        <taxon>Bacteria</taxon>
        <taxon>Pseudomonadati</taxon>
        <taxon>Bacteroidota</taxon>
        <taxon>Sphingobacteriia</taxon>
        <taxon>Sphingobacteriales</taxon>
        <taxon>Sphingobacteriaceae</taxon>
        <taxon>Mucilaginibacter</taxon>
    </lineage>
</organism>